<dbReference type="Gene3D" id="1.20.5.340">
    <property type="match status" value="1"/>
</dbReference>
<evidence type="ECO:0000256" key="2">
    <source>
        <dbReference type="ARBA" id="ARBA00012427"/>
    </source>
</evidence>
<dbReference type="InterPro" id="IPR036961">
    <property type="entry name" value="Kinesin_motor_dom_sf"/>
</dbReference>
<dbReference type="InterPro" id="IPR001849">
    <property type="entry name" value="PH_domain"/>
</dbReference>
<keyword evidence="13" id="KW-0009">Actin-binding</keyword>
<dbReference type="GO" id="GO:0005524">
    <property type="term" value="F:ATP binding"/>
    <property type="evidence" value="ECO:0007669"/>
    <property type="project" value="UniProtKB-UniRule"/>
</dbReference>
<comment type="caution">
    <text evidence="22">The sequence shown here is derived from an EMBL/GenBank/DDBJ whole genome shotgun (WGS) entry which is preliminary data.</text>
</comment>
<feature type="compositionally biased region" description="Basic and acidic residues" evidence="16">
    <location>
        <begin position="2819"/>
        <end position="2831"/>
    </location>
</feature>
<dbReference type="PROSITE" id="PS00107">
    <property type="entry name" value="PROTEIN_KINASE_ATP"/>
    <property type="match status" value="1"/>
</dbReference>
<feature type="compositionally biased region" description="Basic and acidic residues" evidence="16">
    <location>
        <begin position="915"/>
        <end position="1041"/>
    </location>
</feature>
<dbReference type="InterPro" id="IPR027417">
    <property type="entry name" value="P-loop_NTPase"/>
</dbReference>
<evidence type="ECO:0000256" key="13">
    <source>
        <dbReference type="PROSITE-ProRule" id="PRU00782"/>
    </source>
</evidence>
<dbReference type="SMART" id="SM00242">
    <property type="entry name" value="MYSc"/>
    <property type="match status" value="1"/>
</dbReference>
<dbReference type="InterPro" id="IPR011993">
    <property type="entry name" value="PH-like_dom_sf"/>
</dbReference>
<dbReference type="Gene3D" id="6.20.240.20">
    <property type="match status" value="1"/>
</dbReference>
<dbReference type="GO" id="GO:0003774">
    <property type="term" value="F:cytoskeletal motor activity"/>
    <property type="evidence" value="ECO:0007669"/>
    <property type="project" value="InterPro"/>
</dbReference>
<evidence type="ECO:0000313" key="22">
    <source>
        <dbReference type="EMBL" id="TRZ23142.1"/>
    </source>
</evidence>
<dbReference type="InterPro" id="IPR000239">
    <property type="entry name" value="GPCR_kinase"/>
</dbReference>
<evidence type="ECO:0000259" key="20">
    <source>
        <dbReference type="PROSITE" id="PS51285"/>
    </source>
</evidence>
<keyword evidence="15" id="KW-0175">Coiled coil</keyword>
<accession>A0A8K1GQZ1</accession>
<feature type="coiled-coil region" evidence="15">
    <location>
        <begin position="1933"/>
        <end position="2141"/>
    </location>
</feature>
<dbReference type="GO" id="GO:0002029">
    <property type="term" value="P:desensitization of G protein-coupled receptor signaling pathway"/>
    <property type="evidence" value="ECO:0007669"/>
    <property type="project" value="TreeGrafter"/>
</dbReference>
<feature type="compositionally biased region" description="Basic and acidic residues" evidence="16">
    <location>
        <begin position="662"/>
        <end position="690"/>
    </location>
</feature>
<organism evidence="22 23">
    <name type="scientific">Zosterops borbonicus</name>
    <dbReference type="NCBI Taxonomy" id="364589"/>
    <lineage>
        <taxon>Eukaryota</taxon>
        <taxon>Metazoa</taxon>
        <taxon>Chordata</taxon>
        <taxon>Craniata</taxon>
        <taxon>Vertebrata</taxon>
        <taxon>Euteleostomi</taxon>
        <taxon>Archelosauria</taxon>
        <taxon>Archosauria</taxon>
        <taxon>Dinosauria</taxon>
        <taxon>Saurischia</taxon>
        <taxon>Theropoda</taxon>
        <taxon>Coelurosauria</taxon>
        <taxon>Aves</taxon>
        <taxon>Neognathae</taxon>
        <taxon>Neoaves</taxon>
        <taxon>Telluraves</taxon>
        <taxon>Australaves</taxon>
        <taxon>Passeriformes</taxon>
        <taxon>Sylvioidea</taxon>
        <taxon>Zosteropidae</taxon>
        <taxon>Zosterops</taxon>
    </lineage>
</organism>
<dbReference type="Pfam" id="PF00069">
    <property type="entry name" value="Pkinase"/>
    <property type="match status" value="1"/>
</dbReference>
<dbReference type="InterPro" id="IPR036064">
    <property type="entry name" value="MYSc_Myo18"/>
</dbReference>
<dbReference type="Pfam" id="PF00615">
    <property type="entry name" value="RGS"/>
    <property type="match status" value="1"/>
</dbReference>
<feature type="domain" description="Protein kinase" evidence="18">
    <location>
        <begin position="191"/>
        <end position="453"/>
    </location>
</feature>
<dbReference type="GO" id="GO:0016459">
    <property type="term" value="C:myosin complex"/>
    <property type="evidence" value="ECO:0007669"/>
    <property type="project" value="UniProtKB-KW"/>
</dbReference>
<feature type="compositionally biased region" description="Low complexity" evidence="16">
    <location>
        <begin position="3097"/>
        <end position="3108"/>
    </location>
</feature>
<dbReference type="FunFam" id="3.30.200.20:FF:000068">
    <property type="entry name" value="G protein-coupled receptor kinase"/>
    <property type="match status" value="1"/>
</dbReference>
<comment type="catalytic activity">
    <reaction evidence="11">
        <text>[beta-adrenergic receptor] + ATP = [beta-adrenergic receptor]-phosphate + ADP + H(+)</text>
        <dbReference type="Rhea" id="RHEA:19429"/>
        <dbReference type="Rhea" id="RHEA-COMP:11222"/>
        <dbReference type="Rhea" id="RHEA-COMP:11223"/>
        <dbReference type="ChEBI" id="CHEBI:15378"/>
        <dbReference type="ChEBI" id="CHEBI:30616"/>
        <dbReference type="ChEBI" id="CHEBI:43176"/>
        <dbReference type="ChEBI" id="CHEBI:68546"/>
        <dbReference type="ChEBI" id="CHEBI:456216"/>
        <dbReference type="EC" id="2.7.11.15"/>
    </reaction>
    <physiologicalReaction direction="left-to-right" evidence="11">
        <dbReference type="Rhea" id="RHEA:19430"/>
    </physiologicalReaction>
</comment>
<comment type="caution">
    <text evidence="13">Lacks conserved residue(s) required for the propagation of feature annotation.</text>
</comment>
<dbReference type="FunFam" id="1.10.510.10:FF:000118">
    <property type="entry name" value="G protein-coupled receptor kinase"/>
    <property type="match status" value="1"/>
</dbReference>
<comment type="subcellular location">
    <subcellularLocation>
        <location evidence="10">Presynapse</location>
    </subcellularLocation>
</comment>
<keyword evidence="6" id="KW-0418">Kinase</keyword>
<dbReference type="PROSITE" id="PS51285">
    <property type="entry name" value="AGC_KINASE_CTER"/>
    <property type="match status" value="1"/>
</dbReference>
<dbReference type="PROSITE" id="PS51456">
    <property type="entry name" value="MYOSIN_MOTOR"/>
    <property type="match status" value="1"/>
</dbReference>
<dbReference type="CDD" id="cd08747">
    <property type="entry name" value="RGS_GRK2_GRK3"/>
    <property type="match status" value="1"/>
</dbReference>
<dbReference type="Gene3D" id="2.30.29.30">
    <property type="entry name" value="Pleckstrin-homology domain (PH domain)/Phosphotyrosine-binding domain (PTB)"/>
    <property type="match status" value="1"/>
</dbReference>
<feature type="binding site" evidence="14">
    <location>
        <position position="220"/>
    </location>
    <ligand>
        <name>ATP</name>
        <dbReference type="ChEBI" id="CHEBI:30616"/>
    </ligand>
</feature>
<feature type="compositionally biased region" description="Low complexity" evidence="16">
    <location>
        <begin position="2881"/>
        <end position="2897"/>
    </location>
</feature>
<dbReference type="InterPro" id="IPR000719">
    <property type="entry name" value="Prot_kinase_dom"/>
</dbReference>
<dbReference type="Gene3D" id="4.10.270.10">
    <property type="entry name" value="Myosin, subunit A"/>
    <property type="match status" value="1"/>
</dbReference>
<evidence type="ECO:0000259" key="21">
    <source>
        <dbReference type="PROSITE" id="PS51456"/>
    </source>
</evidence>
<feature type="domain" description="AGC-kinase C-terminal" evidence="20">
    <location>
        <begin position="454"/>
        <end position="521"/>
    </location>
</feature>
<dbReference type="GO" id="GO:0007186">
    <property type="term" value="P:G protein-coupled receptor signaling pathway"/>
    <property type="evidence" value="ECO:0007669"/>
    <property type="project" value="TreeGrafter"/>
</dbReference>
<evidence type="ECO:0000256" key="15">
    <source>
        <dbReference type="SAM" id="Coils"/>
    </source>
</evidence>
<dbReference type="GO" id="GO:0098793">
    <property type="term" value="C:presynapse"/>
    <property type="evidence" value="ECO:0007669"/>
    <property type="project" value="UniProtKB-SubCell"/>
</dbReference>
<dbReference type="GO" id="GO:0001664">
    <property type="term" value="F:G protein-coupled receptor binding"/>
    <property type="evidence" value="ECO:0007669"/>
    <property type="project" value="TreeGrafter"/>
</dbReference>
<feature type="compositionally biased region" description="Polar residues" evidence="16">
    <location>
        <begin position="830"/>
        <end position="850"/>
    </location>
</feature>
<dbReference type="SUPFAM" id="SSF56112">
    <property type="entry name" value="Protein kinase-like (PK-like)"/>
    <property type="match status" value="1"/>
</dbReference>
<feature type="coiled-coil region" evidence="15">
    <location>
        <begin position="2362"/>
        <end position="2517"/>
    </location>
</feature>
<evidence type="ECO:0000256" key="10">
    <source>
        <dbReference type="ARBA" id="ARBA00034106"/>
    </source>
</evidence>
<dbReference type="EMBL" id="SWJQ01000082">
    <property type="protein sequence ID" value="TRZ23142.1"/>
    <property type="molecule type" value="Genomic_DNA"/>
</dbReference>
<evidence type="ECO:0000256" key="4">
    <source>
        <dbReference type="ARBA" id="ARBA00022679"/>
    </source>
</evidence>
<feature type="coiled-coil region" evidence="15">
    <location>
        <begin position="2567"/>
        <end position="2601"/>
    </location>
</feature>
<dbReference type="InterPro" id="IPR011009">
    <property type="entry name" value="Kinase-like_dom_sf"/>
</dbReference>
<dbReference type="GO" id="GO:0004703">
    <property type="term" value="F:G protein-coupled receptor kinase activity"/>
    <property type="evidence" value="ECO:0007669"/>
    <property type="project" value="InterPro"/>
</dbReference>
<dbReference type="SMART" id="SM00315">
    <property type="entry name" value="RGS"/>
    <property type="match status" value="1"/>
</dbReference>
<dbReference type="OrthoDB" id="2505895at2759"/>
<dbReference type="SUPFAM" id="SSF57997">
    <property type="entry name" value="Tropomyosin"/>
    <property type="match status" value="1"/>
</dbReference>
<keyword evidence="9" id="KW-0505">Motor protein</keyword>
<evidence type="ECO:0000256" key="6">
    <source>
        <dbReference type="ARBA" id="ARBA00022777"/>
    </source>
</evidence>
<dbReference type="CDD" id="cd05633">
    <property type="entry name" value="STKc_GRK3"/>
    <property type="match status" value="1"/>
</dbReference>
<feature type="compositionally biased region" description="Basic and acidic residues" evidence="16">
    <location>
        <begin position="2736"/>
        <end position="2761"/>
    </location>
</feature>
<dbReference type="CDD" id="cd01386">
    <property type="entry name" value="MYSc_Myo18"/>
    <property type="match status" value="1"/>
</dbReference>
<dbReference type="InterPro" id="IPR008271">
    <property type="entry name" value="Ser/Thr_kinase_AS"/>
</dbReference>
<evidence type="ECO:0000256" key="14">
    <source>
        <dbReference type="PROSITE-ProRule" id="PRU10141"/>
    </source>
</evidence>
<dbReference type="GO" id="GO:0047696">
    <property type="term" value="F:beta-adrenergic receptor kinase activity"/>
    <property type="evidence" value="ECO:0007669"/>
    <property type="project" value="UniProtKB-EC"/>
</dbReference>
<name>A0A8K1GQZ1_9PASS</name>
<evidence type="ECO:0000256" key="8">
    <source>
        <dbReference type="ARBA" id="ARBA00023123"/>
    </source>
</evidence>
<feature type="compositionally biased region" description="Basic and acidic residues" evidence="16">
    <location>
        <begin position="3021"/>
        <end position="3035"/>
    </location>
</feature>
<dbReference type="PROSITE" id="PS50096">
    <property type="entry name" value="IQ"/>
    <property type="match status" value="1"/>
</dbReference>
<dbReference type="Gene3D" id="3.40.850.10">
    <property type="entry name" value="Kinesin motor domain"/>
    <property type="match status" value="1"/>
</dbReference>
<keyword evidence="23" id="KW-1185">Reference proteome</keyword>
<keyword evidence="5 14" id="KW-0547">Nucleotide-binding</keyword>
<evidence type="ECO:0000256" key="7">
    <source>
        <dbReference type="ARBA" id="ARBA00022840"/>
    </source>
</evidence>
<dbReference type="Gene3D" id="3.30.200.20">
    <property type="entry name" value="Phosphorylase Kinase, domain 1"/>
    <property type="match status" value="1"/>
</dbReference>
<dbReference type="PRINTS" id="PR00717">
    <property type="entry name" value="GPCRKINASE"/>
</dbReference>
<feature type="coiled-coil region" evidence="15">
    <location>
        <begin position="2231"/>
        <end position="2308"/>
    </location>
</feature>
<dbReference type="Gene3D" id="1.10.10.820">
    <property type="match status" value="1"/>
</dbReference>
<evidence type="ECO:0000256" key="11">
    <source>
        <dbReference type="ARBA" id="ARBA00036224"/>
    </source>
</evidence>
<evidence type="ECO:0000313" key="23">
    <source>
        <dbReference type="Proteomes" id="UP000796761"/>
    </source>
</evidence>
<feature type="coiled-coil region" evidence="15">
    <location>
        <begin position="2177"/>
        <end position="2204"/>
    </location>
</feature>
<feature type="region of interest" description="Disordered" evidence="16">
    <location>
        <begin position="3008"/>
        <end position="3131"/>
    </location>
</feature>
<dbReference type="SUPFAM" id="SSF48097">
    <property type="entry name" value="Regulator of G-protein signaling, RGS"/>
    <property type="match status" value="1"/>
</dbReference>
<dbReference type="InterPro" id="IPR036305">
    <property type="entry name" value="RGS_sf"/>
</dbReference>
<dbReference type="PROSITE" id="PS50003">
    <property type="entry name" value="PH_DOMAIN"/>
    <property type="match status" value="1"/>
</dbReference>
<dbReference type="Gene3D" id="1.10.510.10">
    <property type="entry name" value="Transferase(Phosphotransferase) domain 1"/>
    <property type="match status" value="1"/>
</dbReference>
<feature type="compositionally biased region" description="Low complexity" evidence="16">
    <location>
        <begin position="2707"/>
        <end position="2719"/>
    </location>
</feature>
<evidence type="ECO:0000256" key="3">
    <source>
        <dbReference type="ARBA" id="ARBA00022527"/>
    </source>
</evidence>
<dbReference type="SMART" id="SM00133">
    <property type="entry name" value="S_TK_X"/>
    <property type="match status" value="1"/>
</dbReference>
<dbReference type="EC" id="2.7.11.15" evidence="2"/>
<dbReference type="Gene3D" id="1.20.120.720">
    <property type="entry name" value="Myosin VI head, motor domain, U50 subdomain"/>
    <property type="match status" value="1"/>
</dbReference>
<reference evidence="22" key="1">
    <citation type="submission" date="2019-04" db="EMBL/GenBank/DDBJ databases">
        <title>Genome assembly of Zosterops borbonicus 15179.</title>
        <authorList>
            <person name="Leroy T."/>
            <person name="Anselmetti Y."/>
            <person name="Tilak M.-K."/>
            <person name="Nabholz B."/>
        </authorList>
    </citation>
    <scope>NUCLEOTIDE SEQUENCE</scope>
    <source>
        <strain evidence="22">HGM_15179</strain>
        <tissue evidence="22">Muscle</tissue>
    </source>
</reference>
<dbReference type="SUPFAM" id="SSF50729">
    <property type="entry name" value="PH domain-like"/>
    <property type="match status" value="1"/>
</dbReference>
<keyword evidence="4" id="KW-0808">Transferase</keyword>
<feature type="compositionally biased region" description="Basic and acidic residues" evidence="16">
    <location>
        <begin position="3081"/>
        <end position="3093"/>
    </location>
</feature>
<dbReference type="PROSITE" id="PS50132">
    <property type="entry name" value="RGS"/>
    <property type="match status" value="1"/>
</dbReference>
<feature type="region of interest" description="Disordered" evidence="16">
    <location>
        <begin position="2682"/>
        <end position="2985"/>
    </location>
</feature>
<protein>
    <recommendedName>
        <fullName evidence="2">[beta-adrenergic-receptor] kinase</fullName>
        <ecNumber evidence="2">2.7.11.15</ecNumber>
    </recommendedName>
</protein>
<evidence type="ECO:0000259" key="17">
    <source>
        <dbReference type="PROSITE" id="PS50003"/>
    </source>
</evidence>
<evidence type="ECO:0000259" key="19">
    <source>
        <dbReference type="PROSITE" id="PS50132"/>
    </source>
</evidence>
<feature type="domain" description="RGS" evidence="19">
    <location>
        <begin position="54"/>
        <end position="175"/>
    </location>
</feature>
<dbReference type="Proteomes" id="UP000796761">
    <property type="component" value="Unassembled WGS sequence"/>
</dbReference>
<dbReference type="InterPro" id="IPR044926">
    <property type="entry name" value="RGS_subdomain_2"/>
</dbReference>
<feature type="region of interest" description="Disordered" evidence="16">
    <location>
        <begin position="662"/>
        <end position="1056"/>
    </location>
</feature>
<keyword evidence="7 14" id="KW-0067">ATP-binding</keyword>
<dbReference type="Gene3D" id="1.10.167.10">
    <property type="entry name" value="Regulator of G-protein Signalling 4, domain 2"/>
    <property type="match status" value="1"/>
</dbReference>
<feature type="domain" description="PH" evidence="17">
    <location>
        <begin position="558"/>
        <end position="588"/>
    </location>
</feature>
<evidence type="ECO:0000256" key="16">
    <source>
        <dbReference type="SAM" id="MobiDB-lite"/>
    </source>
</evidence>
<feature type="active site" description="Proton acceptor" evidence="12">
    <location>
        <position position="317"/>
    </location>
</feature>
<sequence>MADLEAVLADVSYLMAMEKSKSTPAARASKKITLPEPSIRSVMQKYLEERGELTFDKIFHQKIGFLLFKDYCMNEIDEAVPQLKFYEEIKEYEKLDSEEERLSRSRQIYDTYIMKELLSCSHPFSKQAVDHVQTHLAKKQVPASLFQPYIEEICDSLRGKIFQKFMESDKFTRFCQWKNVELNIHLTMNDFSVHRIIGRGGFGEVYGCRKADTGKMYAMKCLDKKRIKMKQGETLALNERIMLSLVSTGDCPFIVCMTYAFHTPDKLCFILDLMNGGDLHYHLSQHGVFSEKEMRFYATEIILGLEHMHNRFVVYRDLKPANILLDEHGHVRISDLGLACDFSKKKPHASVGTHGYMAPEVLQKGTAYDSSADWFSLGCMLFKLLRGHSPFRQHKTKDKHEIDRMTLTVNVELPDSFSPELKSLLEGLLQRDVSKRLGCQGRSAQEVKEHPFFKGIDWQQVYLQKYPPPLIPPRGEVNAADAFDIGSFDEEDTKGIKLLDSDQELYKNFPLVISERWQQEVAETVYDAVNADTDKIEARKRAKNKQLGHEEDYALGKDCIMHGYMLKLGNPFLTQWQRRYFYLFPNRLEWRGEGESRQSLGCSLMGSSQSAAVREAGVMLEWIQLGLTFLIRDEDRGPPPSAPPLLLSVIPGGFIKQLVRETEQEAKAARQRKESRVGTKEEPVGKDGEARGGGTSEGPLRNGLKAEGQGGKAVTAPPHKELSPEVQGTVPSKTPAPAPGPAVPGPKSAETPPKKAETSSKTAAPAPKQAETPPKKAETSPKTAAPAPKPAETPPKKAEAFPKTAAPAPKPVEAPPKRAETPCKPVEASSKPTETSPKTAEASSKPSETSPKPAETPRPGASKVGKPLWSGKSPKDSFLGGSSPSPAPAPSQGPQRGSKVPVKEGDVPKGTVPESTKEKGTPLRHEEPPAKVKTQRELLSARKEPEKMKKDVGRGKKEPREIKKPEKTTNKSESVKEEPGGIQEKSTDVGKEEGTVKEELGKGKEMLKESERIGKSTDKDQAKESSGRSKEMSKSMEKDQDQEALGESTDKDQAPRDVWYEAEKVWLIQQDGFTLATQLKPDVGTPELPAGRVRVRRDEDGTVTEVDEDSVQRTNPPSLDQAEDLAALISLNECSVMNTLRQRFRARLPCTYAGPNLVAIATRTAPASGAGKVPRGKRDNLPPHICSLAHRAYRNLLMQRQDQAIIPLGHSGAGRTRCCQSALEYLVGTAGSLDGRVTVEKIQAMFTVLGAFGSVTTGHSSSSTRFSMVLSLDFSATGQVTAAHLQTLLLERARVSQQPEGESSFNVFPLLLAGLDVAERTMLHLHQVAESNSFGIKPFTKPEDKQRASVAFSQLRAAMGTLGITPEEQAAVWRILAGIYHLGAAGACKVGRKQFLRFESASHAAEVLGCDVEELGTAVFKHHLKHILAQVTARGRPQAEESPPGPKMTGVECVEGMASGLYEELFAAVVLLINRSFSSQHLSMASIAVVDTPGFQSPRQQRSERAATFEELCHNYVQERLQGLFYEKTFLREMERYREENVEVSFDLPERSPLATLSIIDLICSQPQVLPGSPGAARRGLLWILDEEVLIPGSGDGTAFERLCSYFATKGPDQEGEGHLRRCEQTLHFEICHQLGTAPVRYDLTGWVSKAKFNLSAQNAIQVLQNSTLAAVRELVQPRAGAPLSCRALAGLEGRSQAALHRNACLRKTFASSFAAVRKRSVCAQIKLQADALTNLLRRAQLHFVHCLLPGMGQEGPVPRPPAPPDAAPQLDVVALRTQLEGTQLLDALRLHRVGYSDRLLLTQFRRRFQVLAPEVMKKHNSAYEVPNESKAIEELFQALDLEKKSIAIGRTQVFLKPGVISRLEKQRDKLIAQKMTLLQAACKGFLSRQKFKRLKIQRLAVRCIQKNVVVFQAVRHWPWWQLLSHVRPLLSINVAEEQLRAKEEELAALRRKLEKSEQACSELRQNTESLESKIIDLTTELSDERYKGDVTCQALDGERAERLRGTRELQELQSKHDQVQKKLEAVEKQLEEAQQLVQLREMKISGSGGEDEWQVRFDCAQTEIVFLRKRLAQLEERLEVELGTRTGLEQKLGEAQAACQAARDGAQRLRRRCHRLLCELEDARVLAENQQSRSHELEKRQKKFDLQLAQALGQSAFEKSLREKLSQENTSIRWEMGKLQQSLEHKEAEVARLEQQVAVLAGRVQELSSPGATDTVPVLKKKLWDLEGSAADQKKELERQTAAVDHLEQLHERLELEIERMKQIHQKELEDKDEELEDTQKSCQKRLRQLEMQLEQEHEQKQMVLHEKQDLEGLIGTLCEQIGHRDFDVEKRLRRDLRRTRALLADVQLLLAAPAEPRGSAQELENLRKQLEESEAKCAEAQRSQQTAALELENLHTELETLSKSKTLVDEQLFQLQHERADLLKRIDEDQEDLNELMEKHKALIAQSATDIAQIRELQTQVEDVKKEKQSLQEKLQAAQARAAQLEQSPAERSIVSRQEARIRDLESQLDFQAVQMKRFEVLVLRLRDSIIQMGEELEKAAESEAREKENTRYYQRRMEEMKADMDELVQRELESSRRRMELEQQLAELAEVRQVLQADLGTSIRRIADLQVALEGLRDSDDSDAESVQTVQESLCSRRDTDACSTVGSVLSLEPTESVKSWPSSSTGWTSLASASVAGSISAPSIGSRSTQSLRVSRDTKDPALSRPLSSRSSARPGEAADTGRTASPLLAARRREYGKPLAEEEDLESPKKPVDRTGEMSPSVLRRGGSPAADGRFPSAVSPPVPSRRRLSVASGPVSVASGPVSSSAALSEYVEELRRQRGAERELGLPALGDTSPLPIYRTTGASALRRSRAVPAAEEPPGRLEGDQAGEGEGAGTSLTRSSSLRSMASEPAEPPRSPALKKTSKFGSYDSLLPALDGSSRRPSSPAAGTEVPRLSSWRSCLEPSLEDVELGKEPEGFLSSLSGDGLGEGKGSDPFSWRIPTLNYERRTKVDFDDFLPAIRKSRSASSLARPRRDRRDGHRPLTVRFEDEALAGSLEPSDTKCTAKGSPAPREEPGDLSDSSSSSGSHLSSRSADSIKRRPQARGDGEGASGRAGSQGSAMSRRAEAEGKEDDVSSIMRKYLGKE</sequence>
<feature type="compositionally biased region" description="Pro residues" evidence="16">
    <location>
        <begin position="734"/>
        <end position="744"/>
    </location>
</feature>
<comment type="similarity">
    <text evidence="13">Belongs to the TRAFAC class myosin-kinesin ATPase superfamily. Myosin family.</text>
</comment>
<evidence type="ECO:0000256" key="9">
    <source>
        <dbReference type="ARBA" id="ARBA00023175"/>
    </source>
</evidence>
<dbReference type="InterPro" id="IPR001609">
    <property type="entry name" value="Myosin_head_motor_dom-like"/>
</dbReference>
<dbReference type="PANTHER" id="PTHR24355:SF17">
    <property type="entry name" value="BETA-ADRENERGIC RECEPTOR KINASE 2"/>
    <property type="match status" value="1"/>
</dbReference>
<feature type="compositionally biased region" description="Low complexity" evidence="16">
    <location>
        <begin position="2795"/>
        <end position="2815"/>
    </location>
</feature>
<keyword evidence="8 13" id="KW-0518">Myosin</keyword>
<dbReference type="InterPro" id="IPR016137">
    <property type="entry name" value="RGS"/>
</dbReference>
<dbReference type="InterPro" id="IPR000961">
    <property type="entry name" value="AGC-kinase_C"/>
</dbReference>
<dbReference type="Pfam" id="PF00063">
    <property type="entry name" value="Myosin_head"/>
    <property type="match status" value="1"/>
</dbReference>
<evidence type="ECO:0000256" key="12">
    <source>
        <dbReference type="PIRSR" id="PIRSR600239-51"/>
    </source>
</evidence>
<evidence type="ECO:0000259" key="18">
    <source>
        <dbReference type="PROSITE" id="PS50011"/>
    </source>
</evidence>
<feature type="region of interest" description="Disordered" evidence="16">
    <location>
        <begin position="2620"/>
        <end position="2641"/>
    </location>
</feature>
<dbReference type="SUPFAM" id="SSF52540">
    <property type="entry name" value="P-loop containing nucleoside triphosphate hydrolases"/>
    <property type="match status" value="1"/>
</dbReference>
<feature type="domain" description="Myosin motor" evidence="21">
    <location>
        <begin position="1120"/>
        <end position="1869"/>
    </location>
</feature>
<dbReference type="GO" id="GO:0003779">
    <property type="term" value="F:actin binding"/>
    <property type="evidence" value="ECO:0007669"/>
    <property type="project" value="UniProtKB-KW"/>
</dbReference>
<proteinExistence type="inferred from homology"/>
<dbReference type="PROSITE" id="PS50011">
    <property type="entry name" value="PROTEIN_KINASE_DOM"/>
    <property type="match status" value="1"/>
</dbReference>
<dbReference type="Gene3D" id="1.20.58.530">
    <property type="match status" value="1"/>
</dbReference>
<feature type="compositionally biased region" description="Polar residues" evidence="16">
    <location>
        <begin position="2628"/>
        <end position="2637"/>
    </location>
</feature>
<keyword evidence="3" id="KW-0723">Serine/threonine-protein kinase</keyword>
<dbReference type="InterPro" id="IPR017441">
    <property type="entry name" value="Protein_kinase_ATP_BS"/>
</dbReference>
<gene>
    <name evidence="22" type="ORF">HGM15179_003996</name>
</gene>
<feature type="compositionally biased region" description="Polar residues" evidence="16">
    <location>
        <begin position="2682"/>
        <end position="2697"/>
    </location>
</feature>
<dbReference type="SMART" id="SM00220">
    <property type="entry name" value="S_TKc"/>
    <property type="match status" value="1"/>
</dbReference>
<comment type="similarity">
    <text evidence="1">Belongs to the protein kinase superfamily. AGC Ser/Thr protein kinase family. GPRK subfamily.</text>
</comment>
<evidence type="ECO:0000256" key="5">
    <source>
        <dbReference type="ARBA" id="ARBA00022741"/>
    </source>
</evidence>
<evidence type="ECO:0000256" key="1">
    <source>
        <dbReference type="ARBA" id="ARBA00009793"/>
    </source>
</evidence>
<dbReference type="PROSITE" id="PS00108">
    <property type="entry name" value="PROTEIN_KINASE_ST"/>
    <property type="match status" value="1"/>
</dbReference>
<feature type="compositionally biased region" description="Low complexity" evidence="16">
    <location>
        <begin position="3064"/>
        <end position="3080"/>
    </location>
</feature>
<dbReference type="PANTHER" id="PTHR24355">
    <property type="entry name" value="G PROTEIN-COUPLED RECEPTOR KINASE/RIBOSOMAL PROTEIN S6 KINASE"/>
    <property type="match status" value="1"/>
</dbReference>